<evidence type="ECO:0000313" key="2">
    <source>
        <dbReference type="Proteomes" id="UP000190961"/>
    </source>
</evidence>
<evidence type="ECO:0000313" key="1">
    <source>
        <dbReference type="EMBL" id="SKC83844.1"/>
    </source>
</evidence>
<dbReference type="AlphaFoldDB" id="A0A1T5M744"/>
<dbReference type="Pfam" id="PF13385">
    <property type="entry name" value="Laminin_G_3"/>
    <property type="match status" value="2"/>
</dbReference>
<name>A0A1T5M744_9BACT</name>
<dbReference type="GO" id="GO:0030246">
    <property type="term" value="F:carbohydrate binding"/>
    <property type="evidence" value="ECO:0007669"/>
    <property type="project" value="UniProtKB-KW"/>
</dbReference>
<dbReference type="GO" id="GO:0004553">
    <property type="term" value="F:hydrolase activity, hydrolyzing O-glycosyl compounds"/>
    <property type="evidence" value="ECO:0007669"/>
    <property type="project" value="UniProtKB-ARBA"/>
</dbReference>
<reference evidence="1 2" key="1">
    <citation type="submission" date="2017-02" db="EMBL/GenBank/DDBJ databases">
        <authorList>
            <person name="Peterson S.W."/>
        </authorList>
    </citation>
    <scope>NUCLEOTIDE SEQUENCE [LARGE SCALE GENOMIC DNA]</scope>
    <source>
        <strain evidence="1 2">DSM 25262</strain>
    </source>
</reference>
<dbReference type="SUPFAM" id="SSF49899">
    <property type="entry name" value="Concanavalin A-like lectins/glucanases"/>
    <property type="match status" value="2"/>
</dbReference>
<keyword evidence="1" id="KW-0430">Lectin</keyword>
<dbReference type="STRING" id="688867.SAMN05660236_4567"/>
<dbReference type="GO" id="GO:0005975">
    <property type="term" value="P:carbohydrate metabolic process"/>
    <property type="evidence" value="ECO:0007669"/>
    <property type="project" value="UniProtKB-ARBA"/>
</dbReference>
<sequence length="509" mass="54869">MTNYSFKYFHSLLCIVLFAVVSCDNYDDYEVSKREPAPSTDNALASARLVPPGCTNRAIKFDGVDDYIDLGDILNTTTFPVTVAAWVNVDSTVTGSQPIVSSQDNTTTYKGFWFATTNTNVYAEYGDGAGGNDPSYRRGRSANVGNITNSWKFVTAVLKGINDIEIYVNGVNVGGTIEGSSNSTMSSNDPATAKIGKRSINGFIYHFKGLMDDVSIWGKALTTTEINQYMNQTLSGSETGLLAYWNFDEASGTTVLDSSPNHYNGTIFGNAERIASSAPNRCINGAIQFDGVNDYVDLGDILNTTTFPITVSAWVNIDPTIPATGPIFVSQENTTVYKGFWFAVTSTNVFAEYGDGRGGNNSAYRRGRSASVTGLTNNWKYVTAVLKGISDVDLYVDGVNVGGTLQGSSSYTMSTSDPSTAKIGKKLTNGINYFFKGTIDDVSVWTKALTVTEINQYKNQLLVGNETGLTGYWNFDEASGTTVVDQSSNHFNGTIMGSALRVTSTAPNH</sequence>
<dbReference type="EMBL" id="FUZU01000003">
    <property type="protein sequence ID" value="SKC83844.1"/>
    <property type="molecule type" value="Genomic_DNA"/>
</dbReference>
<dbReference type="OrthoDB" id="1490335at2"/>
<accession>A0A1T5M744</accession>
<keyword evidence="2" id="KW-1185">Reference proteome</keyword>
<organism evidence="1 2">
    <name type="scientific">Ohtaekwangia koreensis</name>
    <dbReference type="NCBI Taxonomy" id="688867"/>
    <lineage>
        <taxon>Bacteria</taxon>
        <taxon>Pseudomonadati</taxon>
        <taxon>Bacteroidota</taxon>
        <taxon>Cytophagia</taxon>
        <taxon>Cytophagales</taxon>
        <taxon>Fulvivirgaceae</taxon>
        <taxon>Ohtaekwangia</taxon>
    </lineage>
</organism>
<dbReference type="Proteomes" id="UP000190961">
    <property type="component" value="Unassembled WGS sequence"/>
</dbReference>
<gene>
    <name evidence="1" type="ORF">SAMN05660236_4567</name>
</gene>
<dbReference type="PROSITE" id="PS51257">
    <property type="entry name" value="PROKAR_LIPOPROTEIN"/>
    <property type="match status" value="1"/>
</dbReference>
<protein>
    <submittedName>
        <fullName evidence="1">Concanavalin A-like lectin/glucanases superfamily protein</fullName>
    </submittedName>
</protein>
<dbReference type="Gene3D" id="2.60.120.200">
    <property type="match status" value="2"/>
</dbReference>
<dbReference type="RefSeq" id="WP_079689081.1">
    <property type="nucleotide sequence ID" value="NZ_FUZU01000003.1"/>
</dbReference>
<proteinExistence type="predicted"/>
<dbReference type="InterPro" id="IPR013320">
    <property type="entry name" value="ConA-like_dom_sf"/>
</dbReference>